<name>A0AAU8GWQ3_9BACT</name>
<protein>
    <recommendedName>
        <fullName evidence="2">DNA-binding protein</fullName>
    </recommendedName>
</protein>
<evidence type="ECO:0000313" key="1">
    <source>
        <dbReference type="EMBL" id="XCH46907.1"/>
    </source>
</evidence>
<dbReference type="KEGG" id="taut:V4D30_01180"/>
<reference evidence="1" key="1">
    <citation type="submission" date="2024-01" db="EMBL/GenBank/DDBJ databases">
        <title>The first autotrophic representatives of the genus Thermodesulfovibrio.</title>
        <authorList>
            <person name="Maltseva A.I."/>
            <person name="Elcheninov A.G."/>
            <person name="Kublanov I.V."/>
            <person name="Lebedinsky A.V."/>
            <person name="Frolov E.N."/>
        </authorList>
    </citation>
    <scope>NUCLEOTIDE SEQUENCE</scope>
    <source>
        <strain evidence="1">3907-1M</strain>
    </source>
</reference>
<dbReference type="EMBL" id="CP144373">
    <property type="protein sequence ID" value="XCH46907.1"/>
    <property type="molecule type" value="Genomic_DNA"/>
</dbReference>
<evidence type="ECO:0008006" key="2">
    <source>
        <dbReference type="Google" id="ProtNLM"/>
    </source>
</evidence>
<gene>
    <name evidence="1" type="ORF">V4D30_01180</name>
</gene>
<dbReference type="RefSeq" id="WP_353684433.1">
    <property type="nucleotide sequence ID" value="NZ_CP144373.1"/>
</dbReference>
<proteinExistence type="predicted"/>
<organism evidence="1">
    <name type="scientific">Thermodesulfovibrio autotrophicus</name>
    <dbReference type="NCBI Taxonomy" id="3118333"/>
    <lineage>
        <taxon>Bacteria</taxon>
        <taxon>Pseudomonadati</taxon>
        <taxon>Nitrospirota</taxon>
        <taxon>Thermodesulfovibrionia</taxon>
        <taxon>Thermodesulfovibrionales</taxon>
        <taxon>Thermodesulfovibrionaceae</taxon>
        <taxon>Thermodesulfovibrio</taxon>
    </lineage>
</organism>
<dbReference type="AlphaFoldDB" id="A0AAU8GWQ3"/>
<accession>A0AAU8GWQ3</accession>
<sequence>MELLILMRSLNCLKLTEEPFTIGFRKSKYLYVKINRKLIRFRPQDIQDFIQNHFVKATDVDEVVDEILSTIKSEV</sequence>